<dbReference type="GO" id="GO:0051225">
    <property type="term" value="P:spindle assembly"/>
    <property type="evidence" value="ECO:0007669"/>
    <property type="project" value="TreeGrafter"/>
</dbReference>
<dbReference type="PANTHER" id="PTHR19302">
    <property type="entry name" value="GAMMA TUBULIN COMPLEX PROTEIN"/>
    <property type="match status" value="1"/>
</dbReference>
<evidence type="ECO:0000259" key="7">
    <source>
        <dbReference type="Pfam" id="PF04130"/>
    </source>
</evidence>
<evidence type="ECO:0000256" key="1">
    <source>
        <dbReference type="ARBA" id="ARBA00010337"/>
    </source>
</evidence>
<feature type="domain" description="Gamma tubulin complex component C-terminal" evidence="7">
    <location>
        <begin position="586"/>
        <end position="952"/>
    </location>
</feature>
<accession>A0A8J8VXU4</accession>
<dbReference type="InterPro" id="IPR040457">
    <property type="entry name" value="GCP_C"/>
</dbReference>
<dbReference type="GO" id="GO:0000922">
    <property type="term" value="C:spindle pole"/>
    <property type="evidence" value="ECO:0007669"/>
    <property type="project" value="InterPro"/>
</dbReference>
<dbReference type="InterPro" id="IPR042241">
    <property type="entry name" value="GCP_C_sf"/>
</dbReference>
<dbReference type="AlphaFoldDB" id="A0A8J8VXU4"/>
<keyword evidence="4 5" id="KW-0206">Cytoskeleton</keyword>
<protein>
    <recommendedName>
        <fullName evidence="5">Spindle pole body component</fullName>
    </recommendedName>
</protein>
<dbReference type="GO" id="GO:0043015">
    <property type="term" value="F:gamma-tubulin binding"/>
    <property type="evidence" value="ECO:0007669"/>
    <property type="project" value="InterPro"/>
</dbReference>
<dbReference type="Proteomes" id="UP000631181">
    <property type="component" value="Unassembled WGS sequence"/>
</dbReference>
<dbReference type="GO" id="GO:0007020">
    <property type="term" value="P:microtubule nucleation"/>
    <property type="evidence" value="ECO:0007669"/>
    <property type="project" value="InterPro"/>
</dbReference>
<keyword evidence="2 5" id="KW-0963">Cytoplasm</keyword>
<dbReference type="PANTHER" id="PTHR19302:SF70">
    <property type="entry name" value="GAMMA-TUBULIN COMPLEX COMPONENT 6"/>
    <property type="match status" value="1"/>
</dbReference>
<organism evidence="9 10">
    <name type="scientific">Penicillium ucsense</name>
    <dbReference type="NCBI Taxonomy" id="2839758"/>
    <lineage>
        <taxon>Eukaryota</taxon>
        <taxon>Fungi</taxon>
        <taxon>Dikarya</taxon>
        <taxon>Ascomycota</taxon>
        <taxon>Pezizomycotina</taxon>
        <taxon>Eurotiomycetes</taxon>
        <taxon>Eurotiomycetidae</taxon>
        <taxon>Eurotiales</taxon>
        <taxon>Aspergillaceae</taxon>
        <taxon>Penicillium</taxon>
    </lineage>
</organism>
<keyword evidence="10" id="KW-1185">Reference proteome</keyword>
<reference evidence="9" key="1">
    <citation type="journal article" date="2020" name="Front. Microbiol.">
        <title>Gene regulatory networks of Penicillium echinulatum 2HH and Penicillium oxalicum 114-2 inferred by a computational biology approach.</title>
        <authorList>
            <person name="Lenz A.R."/>
            <person name="Galan-Vasquez E."/>
            <person name="Balbinot E."/>
            <person name="De Abreu F.P."/>
            <person name="De Oliveira N.S."/>
            <person name="Da Rosa L.O."/>
            <person name="De Avila E Silva S."/>
            <person name="Camassola M."/>
            <person name="Dillon A.J.P."/>
            <person name="Perez-Rueda E."/>
        </authorList>
    </citation>
    <scope>NUCLEOTIDE SEQUENCE</scope>
    <source>
        <strain evidence="9">S1M29</strain>
    </source>
</reference>
<name>A0A8J8VXU4_9EURO</name>
<evidence type="ECO:0000256" key="3">
    <source>
        <dbReference type="ARBA" id="ARBA00022701"/>
    </source>
</evidence>
<evidence type="ECO:0000256" key="2">
    <source>
        <dbReference type="ARBA" id="ARBA00022490"/>
    </source>
</evidence>
<comment type="caution">
    <text evidence="9">The sequence shown here is derived from an EMBL/GenBank/DDBJ whole genome shotgun (WGS) entry which is preliminary data.</text>
</comment>
<evidence type="ECO:0000259" key="8">
    <source>
        <dbReference type="Pfam" id="PF17681"/>
    </source>
</evidence>
<comment type="subcellular location">
    <subcellularLocation>
        <location evidence="5">Cytoplasm</location>
        <location evidence="5">Cytoskeleton</location>
        <location evidence="5">Microtubule organizing center</location>
    </subcellularLocation>
</comment>
<dbReference type="EMBL" id="WIWV01000112">
    <property type="protein sequence ID" value="KAF7713587.1"/>
    <property type="molecule type" value="Genomic_DNA"/>
</dbReference>
<evidence type="ECO:0000256" key="6">
    <source>
        <dbReference type="SAM" id="MobiDB-lite"/>
    </source>
</evidence>
<dbReference type="InterPro" id="IPR007259">
    <property type="entry name" value="GCP"/>
</dbReference>
<dbReference type="GO" id="GO:0005816">
    <property type="term" value="C:spindle pole body"/>
    <property type="evidence" value="ECO:0007669"/>
    <property type="project" value="UniProtKB-ARBA"/>
</dbReference>
<dbReference type="GO" id="GO:0051011">
    <property type="term" value="F:microtubule minus-end binding"/>
    <property type="evidence" value="ECO:0007669"/>
    <property type="project" value="TreeGrafter"/>
</dbReference>
<dbReference type="GO" id="GO:0000930">
    <property type="term" value="C:gamma-tubulin complex"/>
    <property type="evidence" value="ECO:0007669"/>
    <property type="project" value="TreeGrafter"/>
</dbReference>
<proteinExistence type="inferred from homology"/>
<dbReference type="GO" id="GO:0051321">
    <property type="term" value="P:meiotic cell cycle"/>
    <property type="evidence" value="ECO:0007669"/>
    <property type="project" value="TreeGrafter"/>
</dbReference>
<evidence type="ECO:0000313" key="10">
    <source>
        <dbReference type="Proteomes" id="UP000631181"/>
    </source>
</evidence>
<dbReference type="InterPro" id="IPR041470">
    <property type="entry name" value="GCP_N"/>
</dbReference>
<feature type="domain" description="Gamma tubulin complex component protein N-terminal" evidence="8">
    <location>
        <begin position="174"/>
        <end position="583"/>
    </location>
</feature>
<evidence type="ECO:0000313" key="9">
    <source>
        <dbReference type="EMBL" id="KAF7713587.1"/>
    </source>
</evidence>
<dbReference type="Gene3D" id="1.20.120.1900">
    <property type="entry name" value="Gamma-tubulin complex, C-terminal domain"/>
    <property type="match status" value="1"/>
</dbReference>
<comment type="similarity">
    <text evidence="1 5">Belongs to the TUBGCP family.</text>
</comment>
<dbReference type="GO" id="GO:0000278">
    <property type="term" value="P:mitotic cell cycle"/>
    <property type="evidence" value="ECO:0007669"/>
    <property type="project" value="TreeGrafter"/>
</dbReference>
<evidence type="ECO:0000256" key="5">
    <source>
        <dbReference type="RuleBase" id="RU363050"/>
    </source>
</evidence>
<dbReference type="GO" id="GO:0031122">
    <property type="term" value="P:cytoplasmic microtubule organization"/>
    <property type="evidence" value="ECO:0007669"/>
    <property type="project" value="TreeGrafter"/>
</dbReference>
<sequence length="952" mass="106990">MQSGDHGMNPFSSEDLWRISKFTIEALPLLEDLPWDSSLSANREDNDLVTRKGHAIPDSVWKLDFFSDNLKRPHSPTISTAGPSEDTESTAPPSVQHDATEVEAIWQLDSLNAVPKALSPLKTWERQLDPQHREHVSAYFTESGARGLDAALSRQAQVHGKPIAGRLVNEDIFLRSVFQLGLGWSSPLFRYNEHAMTFDTAVDNMRVSGVSMSMLQSLISSVLPCGTKIQLLRRFTRTVPGQPTDLPSLFTLRGTVGVILRSLEAQVLSLSHQIFSLLEISSLFRTCGDLVNAVADIVQAAEQSTSDADVISTVLDRASQFAQAFGRMENLLFEIVARITSPWLEFAEHWIGLSPENDALNGLIAGGKMFVELRDHDVSTRFKTVSKRTDYDLIMANIPSFVPKDLARTMFECGKSLRLLKKSHPAHPIGRKDIISQAGNFTLQIATTWDGIERIQRQAQSYESNLRKEILRYQRARSHERKSELDSPRVDTGSSTALDSVYELFDVDDETRLQDSALEHKDFVDSKLARLMQNTEEQPSDLVTTSSRFGPELSSALHLSLASVVSSQSQLVDYSYLHHLFKEHDLRHHLSLQRRFQLLGDGPFATRLSTALFDSEMESGERKRGVVRTGIHTGLRLGSRDAWPPASSELRLVLNGLLGECYSFNEDPITSDHPNTKPEGKDLPGGLSFAIRDLTDAEVEQCRNPNGIEALDFLRLQYKPPEALEVLLTPKSLTRYDRLFKHLLRLFRMMTVVKEIVRDSTHRGSTSGDSRNVFQRFRVEAQHFVLALSDYCFQVAIGLNWSSFQKSLDKIEHCLDRGDIDGTIEVAHSVPRLRVFHEDILDQMLFAMFLSKRHTQAAKLLDSILGTILSFVPHSKAEGWQGLRHENEEAVLHLYSTFQKHTSAFAAYLRALDPSKASAKPMGKSGTLLDSSTDTLSIFEHLRIRLNMKECY</sequence>
<evidence type="ECO:0000256" key="4">
    <source>
        <dbReference type="ARBA" id="ARBA00023212"/>
    </source>
</evidence>
<dbReference type="FunFam" id="1.20.120.1900:FF:000013">
    <property type="entry name" value="Spindle pole body component"/>
    <property type="match status" value="1"/>
</dbReference>
<keyword evidence="3 5" id="KW-0493">Microtubule</keyword>
<gene>
    <name evidence="9" type="ORF">PECM_000868</name>
</gene>
<feature type="region of interest" description="Disordered" evidence="6">
    <location>
        <begin position="74"/>
        <end position="96"/>
    </location>
</feature>
<dbReference type="Pfam" id="PF17681">
    <property type="entry name" value="GCP_N_terminal"/>
    <property type="match status" value="1"/>
</dbReference>
<dbReference type="Pfam" id="PF04130">
    <property type="entry name" value="GCP_C_terminal"/>
    <property type="match status" value="1"/>
</dbReference>
<dbReference type="OrthoDB" id="775571at2759"/>
<dbReference type="GO" id="GO:0005874">
    <property type="term" value="C:microtubule"/>
    <property type="evidence" value="ECO:0007669"/>
    <property type="project" value="UniProtKB-KW"/>
</dbReference>